<evidence type="ECO:0000313" key="2">
    <source>
        <dbReference type="Proteomes" id="UP000231162"/>
    </source>
</evidence>
<name>A0A2M6R7V1_9BACT</name>
<dbReference type="AlphaFoldDB" id="A0A2M6R7V1"/>
<dbReference type="Gene3D" id="3.30.160.100">
    <property type="entry name" value="Ribosome hibernation promotion factor-like"/>
    <property type="match status" value="1"/>
</dbReference>
<evidence type="ECO:0000313" key="1">
    <source>
        <dbReference type="EMBL" id="PIS06613.1"/>
    </source>
</evidence>
<dbReference type="EMBL" id="PEZX01000046">
    <property type="protein sequence ID" value="PIS06613.1"/>
    <property type="molecule type" value="Genomic_DNA"/>
</dbReference>
<dbReference type="InterPro" id="IPR003489">
    <property type="entry name" value="RHF/RaiA"/>
</dbReference>
<reference evidence="2" key="1">
    <citation type="submission" date="2017-09" db="EMBL/GenBank/DDBJ databases">
        <title>Depth-based differentiation of microbial function through sediment-hosted aquifers and enrichment of novel symbionts in the deep terrestrial subsurface.</title>
        <authorList>
            <person name="Probst A.J."/>
            <person name="Ladd B."/>
            <person name="Jarett J.K."/>
            <person name="Geller-Mcgrath D.E."/>
            <person name="Sieber C.M.K."/>
            <person name="Emerson J.B."/>
            <person name="Anantharaman K."/>
            <person name="Thomas B.C."/>
            <person name="Malmstrom R."/>
            <person name="Stieglmeier M."/>
            <person name="Klingl A."/>
            <person name="Woyke T."/>
            <person name="Ryan C.M."/>
            <person name="Banfield J.F."/>
        </authorList>
    </citation>
    <scope>NUCLEOTIDE SEQUENCE [LARGE SCALE GENOMIC DNA]</scope>
</reference>
<comment type="caution">
    <text evidence="1">The sequence shown here is derived from an EMBL/GenBank/DDBJ whole genome shotgun (WGS) entry which is preliminary data.</text>
</comment>
<protein>
    <recommendedName>
        <fullName evidence="3">Ribosomal subunit interface protein</fullName>
    </recommendedName>
</protein>
<evidence type="ECO:0008006" key="3">
    <source>
        <dbReference type="Google" id="ProtNLM"/>
    </source>
</evidence>
<dbReference type="SUPFAM" id="SSF69754">
    <property type="entry name" value="Ribosome binding protein Y (YfiA homologue)"/>
    <property type="match status" value="1"/>
</dbReference>
<gene>
    <name evidence="1" type="ORF">COT79_03735</name>
</gene>
<dbReference type="Proteomes" id="UP000231162">
    <property type="component" value="Unassembled WGS sequence"/>
</dbReference>
<dbReference type="Pfam" id="PF02482">
    <property type="entry name" value="Ribosomal_S30AE"/>
    <property type="match status" value="1"/>
</dbReference>
<proteinExistence type="predicted"/>
<accession>A0A2M6R7V1</accession>
<organism evidence="1 2">
    <name type="scientific">Candidatus Berkelbacteria bacterium CG10_big_fil_rev_8_21_14_0_10_43_14</name>
    <dbReference type="NCBI Taxonomy" id="1974515"/>
    <lineage>
        <taxon>Bacteria</taxon>
        <taxon>Candidatus Berkelbacteria</taxon>
    </lineage>
</organism>
<sequence>MQIIIKGLHGLHIPDDIKSYAHDKISLHLDGYNEPTVCEVVCDDTHGKGADNKYVHITVISSHIKNPIHVELGAKNFFTAIDTATDKLARALHHAKR</sequence>
<dbReference type="InterPro" id="IPR036567">
    <property type="entry name" value="RHF-like"/>
</dbReference>